<gene>
    <name evidence="2" type="ORF">MPEBLZ_03982</name>
</gene>
<sequence>MDTKDISLAVIMTLSSVVLTIKWLTRLGNPADPVIILAAVLLIGSLAAMILLLDGRLRNIEEAIDTKERSLRINIQGVEDHLDKKMDAFVQKTEDKIGEFSKRIYR</sequence>
<keyword evidence="1" id="KW-1133">Transmembrane helix</keyword>
<organism evidence="2 3">
    <name type="scientific">Candidatus Methanoperedens nitratireducens</name>
    <dbReference type="NCBI Taxonomy" id="1392998"/>
    <lineage>
        <taxon>Archaea</taxon>
        <taxon>Methanobacteriati</taxon>
        <taxon>Methanobacteriota</taxon>
        <taxon>Stenosarchaea group</taxon>
        <taxon>Methanomicrobia</taxon>
        <taxon>Methanosarcinales</taxon>
        <taxon>ANME-2 cluster</taxon>
        <taxon>Candidatus Methanoperedentaceae</taxon>
        <taxon>Candidatus Methanoperedens</taxon>
    </lineage>
</organism>
<protein>
    <submittedName>
        <fullName evidence="2">Uncharacterized protein</fullName>
    </submittedName>
</protein>
<dbReference type="EMBL" id="LKCM01000353">
    <property type="protein sequence ID" value="KPQ41468.1"/>
    <property type="molecule type" value="Genomic_DNA"/>
</dbReference>
<accession>A0A0P8A0J4</accession>
<feature type="transmembrane region" description="Helical" evidence="1">
    <location>
        <begin position="34"/>
        <end position="53"/>
    </location>
</feature>
<proteinExistence type="predicted"/>
<evidence type="ECO:0000313" key="3">
    <source>
        <dbReference type="Proteomes" id="UP000050360"/>
    </source>
</evidence>
<name>A0A0P8A0J4_9EURY</name>
<keyword evidence="1" id="KW-0812">Transmembrane</keyword>
<evidence type="ECO:0000313" key="2">
    <source>
        <dbReference type="EMBL" id="KPQ41468.1"/>
    </source>
</evidence>
<dbReference type="AlphaFoldDB" id="A0A0P8A0J4"/>
<feature type="transmembrane region" description="Helical" evidence="1">
    <location>
        <begin position="6"/>
        <end position="25"/>
    </location>
</feature>
<dbReference type="Proteomes" id="UP000050360">
    <property type="component" value="Unassembled WGS sequence"/>
</dbReference>
<keyword evidence="1" id="KW-0472">Membrane</keyword>
<comment type="caution">
    <text evidence="2">The sequence shown here is derived from an EMBL/GenBank/DDBJ whole genome shotgun (WGS) entry which is preliminary data.</text>
</comment>
<evidence type="ECO:0000256" key="1">
    <source>
        <dbReference type="SAM" id="Phobius"/>
    </source>
</evidence>
<reference evidence="2 3" key="1">
    <citation type="submission" date="2015-09" db="EMBL/GenBank/DDBJ databases">
        <title>A metagenomics-based metabolic model of nitrate-dependent anaerobic oxidation of methane by Methanoperedens-like archaea.</title>
        <authorList>
            <person name="Arshad A."/>
            <person name="Speth D.R."/>
            <person name="De Graaf R.M."/>
            <person name="Op Den Camp H.J."/>
            <person name="Jetten M.S."/>
            <person name="Welte C.U."/>
        </authorList>
    </citation>
    <scope>NUCLEOTIDE SEQUENCE [LARGE SCALE GENOMIC DNA]</scope>
</reference>